<accession>Q2HTI3</accession>
<gene>
    <name evidence="1" type="ORF">MtrDRAFT_AC150441g6v1</name>
</gene>
<reference evidence="1" key="2">
    <citation type="submission" date="2006-02" db="EMBL/GenBank/DDBJ databases">
        <authorList>
            <consortium name="The International Medicago Genome Annotation Group"/>
        </authorList>
    </citation>
    <scope>NUCLEOTIDE SEQUENCE</scope>
</reference>
<dbReference type="EMBL" id="AC150441">
    <property type="protein sequence ID" value="ABD32648.1"/>
    <property type="molecule type" value="Genomic_DNA"/>
</dbReference>
<evidence type="ECO:0000313" key="1">
    <source>
        <dbReference type="EMBL" id="ABD32648.1"/>
    </source>
</evidence>
<name>Q2HTI3_MEDTR</name>
<organism evidence="1">
    <name type="scientific">Medicago truncatula</name>
    <name type="common">Barrel medic</name>
    <name type="synonym">Medicago tribuloides</name>
    <dbReference type="NCBI Taxonomy" id="3880"/>
    <lineage>
        <taxon>Eukaryota</taxon>
        <taxon>Viridiplantae</taxon>
        <taxon>Streptophyta</taxon>
        <taxon>Embryophyta</taxon>
        <taxon>Tracheophyta</taxon>
        <taxon>Spermatophyta</taxon>
        <taxon>Magnoliopsida</taxon>
        <taxon>eudicotyledons</taxon>
        <taxon>Gunneridae</taxon>
        <taxon>Pentapetalae</taxon>
        <taxon>rosids</taxon>
        <taxon>fabids</taxon>
        <taxon>Fabales</taxon>
        <taxon>Fabaceae</taxon>
        <taxon>Papilionoideae</taxon>
        <taxon>50 kb inversion clade</taxon>
        <taxon>NPAAA clade</taxon>
        <taxon>Hologalegina</taxon>
        <taxon>IRL clade</taxon>
        <taxon>Trifolieae</taxon>
        <taxon>Medicago</taxon>
    </lineage>
</organism>
<dbReference type="AlphaFoldDB" id="Q2HTI3"/>
<protein>
    <submittedName>
        <fullName evidence="1">Uncharacterized protein</fullName>
    </submittedName>
</protein>
<sequence length="51" mass="5823">MRVNTKKTKLTIKAAKDKYAKTLALGLQAKKPHVETKRPHILKLALYLTCF</sequence>
<reference evidence="1" key="1">
    <citation type="submission" date="2004-11" db="EMBL/GenBank/DDBJ databases">
        <title>Medicago truncatula BAC genomic sequence.</title>
        <authorList>
            <person name="Town C.D."/>
            <person name="Tallon L.J."/>
            <person name="Arbogast T."/>
            <person name="Althoff R."/>
            <person name="Hine E."/>
            <person name="Monaghan E."/>
            <person name="Smith S.A."/>
            <person name="Utterback T."/>
            <person name="Feldblyum T."/>
            <person name="Koo H."/>
            <person name="Cheung F."/>
        </authorList>
    </citation>
    <scope>NUCLEOTIDE SEQUENCE</scope>
</reference>
<proteinExistence type="predicted"/>